<dbReference type="Pfam" id="PF12499">
    <property type="entry name" value="DUF3707"/>
    <property type="match status" value="2"/>
</dbReference>
<proteinExistence type="predicted"/>
<evidence type="ECO:0000256" key="1">
    <source>
        <dbReference type="SAM" id="SignalP"/>
    </source>
</evidence>
<feature type="chain" id="PRO_5003123870" evidence="1">
    <location>
        <begin position="22"/>
        <end position="502"/>
    </location>
</feature>
<dbReference type="EMBL" id="GL378336">
    <property type="protein sequence ID" value="EFJ49347.1"/>
    <property type="molecule type" value="Genomic_DNA"/>
</dbReference>
<dbReference type="GeneID" id="9616461"/>
<dbReference type="Proteomes" id="UP000001058">
    <property type="component" value="Unassembled WGS sequence"/>
</dbReference>
<dbReference type="KEGG" id="vcn:VOLCADRAFT_104452"/>
<protein>
    <submittedName>
        <fullName evidence="3">Extracellular matrix glycoprotein pherophorin-V11</fullName>
    </submittedName>
</protein>
<gene>
    <name evidence="3" type="primary">phV11</name>
    <name evidence="3" type="ORF">VOLCADRAFT_104452</name>
</gene>
<name>D8TTQ0_VOLCA</name>
<accession>D8TTQ0</accession>
<dbReference type="eggNOG" id="ENOG502QQEE">
    <property type="taxonomic scope" value="Eukaryota"/>
</dbReference>
<evidence type="ECO:0000259" key="2">
    <source>
        <dbReference type="Pfam" id="PF12499"/>
    </source>
</evidence>
<reference evidence="3 4" key="1">
    <citation type="journal article" date="2010" name="Science">
        <title>Genomic analysis of organismal complexity in the multicellular green alga Volvox carteri.</title>
        <authorList>
            <person name="Prochnik S.E."/>
            <person name="Umen J."/>
            <person name="Nedelcu A.M."/>
            <person name="Hallmann A."/>
            <person name="Miller S.M."/>
            <person name="Nishii I."/>
            <person name="Ferris P."/>
            <person name="Kuo A."/>
            <person name="Mitros T."/>
            <person name="Fritz-Laylin L.K."/>
            <person name="Hellsten U."/>
            <person name="Chapman J."/>
            <person name="Simakov O."/>
            <person name="Rensing S.A."/>
            <person name="Terry A."/>
            <person name="Pangilinan J."/>
            <person name="Kapitonov V."/>
            <person name="Jurka J."/>
            <person name="Salamov A."/>
            <person name="Shapiro H."/>
            <person name="Schmutz J."/>
            <person name="Grimwood J."/>
            <person name="Lindquist E."/>
            <person name="Lucas S."/>
            <person name="Grigoriev I.V."/>
            <person name="Schmitt R."/>
            <person name="Kirk D."/>
            <person name="Rokhsar D.S."/>
        </authorList>
    </citation>
    <scope>NUCLEOTIDE SEQUENCE [LARGE SCALE GENOMIC DNA]</scope>
    <source>
        <strain evidence="4">f. Nagariensis / Eve</strain>
    </source>
</reference>
<feature type="signal peptide" evidence="1">
    <location>
        <begin position="1"/>
        <end position="21"/>
    </location>
</feature>
<dbReference type="InParanoid" id="D8TTQ0"/>
<evidence type="ECO:0000313" key="4">
    <source>
        <dbReference type="Proteomes" id="UP000001058"/>
    </source>
</evidence>
<feature type="domain" description="Pherophorin" evidence="2">
    <location>
        <begin position="347"/>
        <end position="496"/>
    </location>
</feature>
<dbReference type="RefSeq" id="XP_002949795.1">
    <property type="nucleotide sequence ID" value="XM_002949749.1"/>
</dbReference>
<keyword evidence="1" id="KW-0732">Signal</keyword>
<keyword evidence="4" id="KW-1185">Reference proteome</keyword>
<evidence type="ECO:0000313" key="3">
    <source>
        <dbReference type="EMBL" id="EFJ49347.1"/>
    </source>
</evidence>
<dbReference type="InterPro" id="IPR024616">
    <property type="entry name" value="Pherophorin"/>
</dbReference>
<dbReference type="AlphaFoldDB" id="D8TTQ0"/>
<sequence>MRLPILGTLILAASLLAVSEAQTFGSGLFPNFPFVACQRSQSAYKVASTVTSGGSNTYCFTLRVSVPDNCASYCCQDADLRKFELNVYRKCDISGIKLRATLDGAPAKTVPTIVEALDGKNDSTILRLPALGLNQSTADGVELCITLGPNSNGEGCLTLEELCVPPEGFPAGTCTTALFDTQNDCCPLSRVTVPPPSPPPSPPPPAGCSMCAYFTVVQTVPVAVPFTFSQADCDSFAATVSSGMDGLSIGAVVRPFELQLCSGSVVKVCGGLDYSGPADLLSATLENLASFWLEQALGGGTCPAYLLGQTISVNIGGDGDPINPPPSCGVSVTKAAACSLPTAADGPACDCNSRQRATPFAMVPVYTEKKGRFANTNMYCFDFLTIAPEFPNGPCGSTTTLAKVEFWVDDAYRRNLTSVGVQPSDATRMTWLAPSFATSGDLTLKVSNLNWSLSQARGARICMDLDKSVPMADFCLGKVPGHCWAALFDTSLKCCPLYIAST</sequence>
<feature type="domain" description="Pherophorin" evidence="2">
    <location>
        <begin position="32"/>
        <end position="187"/>
    </location>
</feature>
<organism evidence="4">
    <name type="scientific">Volvox carteri f. nagariensis</name>
    <dbReference type="NCBI Taxonomy" id="3068"/>
    <lineage>
        <taxon>Eukaryota</taxon>
        <taxon>Viridiplantae</taxon>
        <taxon>Chlorophyta</taxon>
        <taxon>core chlorophytes</taxon>
        <taxon>Chlorophyceae</taxon>
        <taxon>CS clade</taxon>
        <taxon>Chlamydomonadales</taxon>
        <taxon>Volvocaceae</taxon>
        <taxon>Volvox</taxon>
    </lineage>
</organism>